<comment type="caution">
    <text evidence="1">The sequence shown here is derived from an EMBL/GenBank/DDBJ whole genome shotgun (WGS) entry which is preliminary data.</text>
</comment>
<evidence type="ECO:0000313" key="2">
    <source>
        <dbReference type="Proteomes" id="UP001295740"/>
    </source>
</evidence>
<dbReference type="AlphaFoldDB" id="A0AAI8VXE3"/>
<reference evidence="1" key="1">
    <citation type="submission" date="2023-10" db="EMBL/GenBank/DDBJ databases">
        <authorList>
            <person name="Hackl T."/>
        </authorList>
    </citation>
    <scope>NUCLEOTIDE SEQUENCE</scope>
</reference>
<protein>
    <submittedName>
        <fullName evidence="1">Uu.00g009680.m01.CDS01</fullName>
    </submittedName>
</protein>
<dbReference type="EMBL" id="CAUWAG010000020">
    <property type="protein sequence ID" value="CAJ2512849.1"/>
    <property type="molecule type" value="Genomic_DNA"/>
</dbReference>
<keyword evidence="2" id="KW-1185">Reference proteome</keyword>
<name>A0AAI8VXE3_9PEZI</name>
<gene>
    <name evidence="1" type="ORF">KHLLAP_LOCUS13317</name>
</gene>
<sequence>MDKVMTVIPSRVLKIGIINDDLSPISQLLGIPLRASKITGDTKGNGNNPLTSFMMLITDLDDPNWGKVLAEWDGEIGDVMFVRDDGKELGRDIGEWAQFAMSWVYYIFRKARRSGTRKAKQRAIKLVTLENVKESEGTSPRQFSF</sequence>
<evidence type="ECO:0000313" key="1">
    <source>
        <dbReference type="EMBL" id="CAJ2512849.1"/>
    </source>
</evidence>
<organism evidence="1 2">
    <name type="scientific">Anthostomella pinea</name>
    <dbReference type="NCBI Taxonomy" id="933095"/>
    <lineage>
        <taxon>Eukaryota</taxon>
        <taxon>Fungi</taxon>
        <taxon>Dikarya</taxon>
        <taxon>Ascomycota</taxon>
        <taxon>Pezizomycotina</taxon>
        <taxon>Sordariomycetes</taxon>
        <taxon>Xylariomycetidae</taxon>
        <taxon>Xylariales</taxon>
        <taxon>Xylariaceae</taxon>
        <taxon>Anthostomella</taxon>
    </lineage>
</organism>
<dbReference type="Proteomes" id="UP001295740">
    <property type="component" value="Unassembled WGS sequence"/>
</dbReference>
<accession>A0AAI8VXE3</accession>
<proteinExistence type="predicted"/>